<dbReference type="PANTHER" id="PTHR43095:SF5">
    <property type="entry name" value="XYLULOSE KINASE"/>
    <property type="match status" value="1"/>
</dbReference>
<dbReference type="EMBL" id="FOIM01000002">
    <property type="protein sequence ID" value="SET12367.1"/>
    <property type="molecule type" value="Genomic_DNA"/>
</dbReference>
<dbReference type="Gene3D" id="3.30.420.40">
    <property type="match status" value="2"/>
</dbReference>
<dbReference type="InterPro" id="IPR050406">
    <property type="entry name" value="FGGY_Carb_Kinase"/>
</dbReference>
<reference evidence="7" key="1">
    <citation type="submission" date="2016-10" db="EMBL/GenBank/DDBJ databases">
        <authorList>
            <person name="Varghese N."/>
            <person name="Submissions S."/>
        </authorList>
    </citation>
    <scope>NUCLEOTIDE SEQUENCE [LARGE SCALE GENOMIC DNA]</scope>
    <source>
        <strain evidence="7">NLAE-zl-G277</strain>
    </source>
</reference>
<evidence type="ECO:0000313" key="7">
    <source>
        <dbReference type="Proteomes" id="UP000198508"/>
    </source>
</evidence>
<evidence type="ECO:0000313" key="6">
    <source>
        <dbReference type="EMBL" id="SET12367.1"/>
    </source>
</evidence>
<dbReference type="PANTHER" id="PTHR43095">
    <property type="entry name" value="SUGAR KINASE"/>
    <property type="match status" value="1"/>
</dbReference>
<evidence type="ECO:0000256" key="2">
    <source>
        <dbReference type="ARBA" id="ARBA00022679"/>
    </source>
</evidence>
<feature type="domain" description="Carbohydrate kinase FGGY N-terminal" evidence="4">
    <location>
        <begin position="14"/>
        <end position="239"/>
    </location>
</feature>
<dbReference type="Proteomes" id="UP000198508">
    <property type="component" value="Unassembled WGS sequence"/>
</dbReference>
<dbReference type="AlphaFoldDB" id="A0A1I0BZ49"/>
<comment type="similarity">
    <text evidence="1">Belongs to the FGGY kinase family.</text>
</comment>
<sequence>MKTQREIIESGNAVLGIEFGSTRIKAVLIGADGAPLASGSHEWENRLENGFWTYPLDAVWAGLQDCYAGLVRDVRSKYGVGIKRLAAIGFSAMMHGYLAFDGEGELLTPFRTWRNGTTGPAASALTELFHYNIPQRWSIAHLYQAILNREEHVPGIRYMTTLAGYVHWRLTGRKVLGVGDASGMFPIDTRTQNYDAVMLEKFDALTAPENYPWKLPEILPQVLPAGAPAGRLTGEGARLLDTSGQLEAGIPLCPPEGDAGTGMTATNSVAKCTGNVSAGTSAFVMVVLEQELKKIHPEIDLVTTPDGSLVGMVHANNCTSDINGWAGLFREFAAGLGVQVDPDQLYSTLYTKALEGEDDCGGLLSYGYLSGENLVEVSEGRPMVLRTPESRFTLANFMRAHLYGAVAALKIGMDILVKEEQVQVDQIYGHGGFFKTPLAGQRIMAAAMGAKISVLETAGEGGPWGMALLAAYMNGREEGQSLQDYLASRIFKNSHSVTVSPLETDMEGFETYIERFKNCLPLQRAAAQYLTIPTP</sequence>
<gene>
    <name evidence="6" type="ORF">SAMN05216313_102208</name>
</gene>
<dbReference type="STRING" id="460384.SAMN05216313_102208"/>
<evidence type="ECO:0000256" key="1">
    <source>
        <dbReference type="ARBA" id="ARBA00009156"/>
    </source>
</evidence>
<dbReference type="InterPro" id="IPR018485">
    <property type="entry name" value="FGGY_C"/>
</dbReference>
<feature type="domain" description="Carbohydrate kinase FGGY C-terminal" evidence="5">
    <location>
        <begin position="275"/>
        <end position="472"/>
    </location>
</feature>
<evidence type="ECO:0000259" key="4">
    <source>
        <dbReference type="Pfam" id="PF00370"/>
    </source>
</evidence>
<proteinExistence type="inferred from homology"/>
<keyword evidence="7" id="KW-1185">Reference proteome</keyword>
<accession>A0A1I0BZ49</accession>
<evidence type="ECO:0000259" key="5">
    <source>
        <dbReference type="Pfam" id="PF02782"/>
    </source>
</evidence>
<dbReference type="RefSeq" id="WP_092360813.1">
    <property type="nucleotide sequence ID" value="NZ_FOIM01000002.1"/>
</dbReference>
<dbReference type="Pfam" id="PF02782">
    <property type="entry name" value="FGGY_C"/>
    <property type="match status" value="1"/>
</dbReference>
<keyword evidence="3 6" id="KW-0418">Kinase</keyword>
<dbReference type="Pfam" id="PF00370">
    <property type="entry name" value="FGGY_N"/>
    <property type="match status" value="1"/>
</dbReference>
<name>A0A1I0BZ49_9FIRM</name>
<dbReference type="GO" id="GO:0005975">
    <property type="term" value="P:carbohydrate metabolic process"/>
    <property type="evidence" value="ECO:0007669"/>
    <property type="project" value="InterPro"/>
</dbReference>
<keyword evidence="2" id="KW-0808">Transferase</keyword>
<dbReference type="CDD" id="cd07809">
    <property type="entry name" value="ASKHA_NBD_FGGY_BaXK-like"/>
    <property type="match status" value="1"/>
</dbReference>
<dbReference type="InterPro" id="IPR043129">
    <property type="entry name" value="ATPase_NBD"/>
</dbReference>
<evidence type="ECO:0000256" key="3">
    <source>
        <dbReference type="ARBA" id="ARBA00022777"/>
    </source>
</evidence>
<protein>
    <submittedName>
        <fullName evidence="6">Sugar (Pentulose or hexulose) kinase</fullName>
    </submittedName>
</protein>
<organism evidence="6 7">
    <name type="scientific">Enterocloster lavalensis</name>
    <dbReference type="NCBI Taxonomy" id="460384"/>
    <lineage>
        <taxon>Bacteria</taxon>
        <taxon>Bacillati</taxon>
        <taxon>Bacillota</taxon>
        <taxon>Clostridia</taxon>
        <taxon>Lachnospirales</taxon>
        <taxon>Lachnospiraceae</taxon>
        <taxon>Enterocloster</taxon>
    </lineage>
</organism>
<dbReference type="InterPro" id="IPR018484">
    <property type="entry name" value="FGGY_N"/>
</dbReference>
<dbReference type="SUPFAM" id="SSF53067">
    <property type="entry name" value="Actin-like ATPase domain"/>
    <property type="match status" value="2"/>
</dbReference>
<dbReference type="GO" id="GO:0016301">
    <property type="term" value="F:kinase activity"/>
    <property type="evidence" value="ECO:0007669"/>
    <property type="project" value="UniProtKB-KW"/>
</dbReference>